<feature type="domain" description="DUF4296" evidence="2">
    <location>
        <begin position="25"/>
        <end position="108"/>
    </location>
</feature>
<feature type="region of interest" description="Disordered" evidence="1">
    <location>
        <begin position="113"/>
        <end position="132"/>
    </location>
</feature>
<protein>
    <submittedName>
        <fullName evidence="3">DUF4296 domain-containing protein</fullName>
    </submittedName>
</protein>
<dbReference type="OrthoDB" id="678784at2"/>
<sequence>MLNKKLSALFGVFIFFISCQGEKAPAGIIEKDKMIEIFVDMHISDSYLYQVQNTDTMLMQAKSRYNYIFKKHAIDSAKFSKSLNYYSLQPKELDEMYQKVIDSLEGLEKSLQPKPIIKPKPKAKKVNDLPLK</sequence>
<evidence type="ECO:0000313" key="4">
    <source>
        <dbReference type="Proteomes" id="UP000308181"/>
    </source>
</evidence>
<evidence type="ECO:0000256" key="1">
    <source>
        <dbReference type="SAM" id="MobiDB-lite"/>
    </source>
</evidence>
<comment type="caution">
    <text evidence="3">The sequence shown here is derived from an EMBL/GenBank/DDBJ whole genome shotgun (WGS) entry which is preliminary data.</text>
</comment>
<evidence type="ECO:0000313" key="3">
    <source>
        <dbReference type="EMBL" id="TKB96028.1"/>
    </source>
</evidence>
<name>A0A4U1BUI6_9SPHI</name>
<accession>A0A4U1BUI6</accession>
<dbReference type="Pfam" id="PF14129">
    <property type="entry name" value="DUF4296"/>
    <property type="match status" value="1"/>
</dbReference>
<dbReference type="InterPro" id="IPR025381">
    <property type="entry name" value="DUF4296"/>
</dbReference>
<gene>
    <name evidence="3" type="ORF">FA046_15290</name>
</gene>
<evidence type="ECO:0000259" key="2">
    <source>
        <dbReference type="Pfam" id="PF14129"/>
    </source>
</evidence>
<proteinExistence type="predicted"/>
<dbReference type="PROSITE" id="PS51257">
    <property type="entry name" value="PROKAR_LIPOPROTEIN"/>
    <property type="match status" value="1"/>
</dbReference>
<dbReference type="AlphaFoldDB" id="A0A4U1BUI6"/>
<dbReference type="Proteomes" id="UP000308181">
    <property type="component" value="Unassembled WGS sequence"/>
</dbReference>
<keyword evidence="4" id="KW-1185">Reference proteome</keyword>
<dbReference type="RefSeq" id="WP_136827403.1">
    <property type="nucleotide sequence ID" value="NZ_SWBP01000006.1"/>
</dbReference>
<dbReference type="EMBL" id="SWBP01000006">
    <property type="protein sequence ID" value="TKB96028.1"/>
    <property type="molecule type" value="Genomic_DNA"/>
</dbReference>
<reference evidence="3 4" key="1">
    <citation type="submission" date="2019-04" db="EMBL/GenBank/DDBJ databases">
        <title>Pedobacter sp. AR-3-17 sp. nov., isolated from Arctic soil.</title>
        <authorList>
            <person name="Dahal R.H."/>
            <person name="Kim D.-U."/>
        </authorList>
    </citation>
    <scope>NUCLEOTIDE SEQUENCE [LARGE SCALE GENOMIC DNA]</scope>
    <source>
        <strain evidence="3 4">AR-3-17</strain>
    </source>
</reference>
<organism evidence="3 4">
    <name type="scientific">Pedobacter cryophilus</name>
    <dbReference type="NCBI Taxonomy" id="2571271"/>
    <lineage>
        <taxon>Bacteria</taxon>
        <taxon>Pseudomonadati</taxon>
        <taxon>Bacteroidota</taxon>
        <taxon>Sphingobacteriia</taxon>
        <taxon>Sphingobacteriales</taxon>
        <taxon>Sphingobacteriaceae</taxon>
        <taxon>Pedobacter</taxon>
    </lineage>
</organism>